<evidence type="ECO:0000313" key="3">
    <source>
        <dbReference type="EMBL" id="CAC5422612.1"/>
    </source>
</evidence>
<dbReference type="Gene3D" id="3.30.160.60">
    <property type="entry name" value="Classic Zinc Finger"/>
    <property type="match status" value="1"/>
</dbReference>
<keyword evidence="3" id="KW-0012">Acyltransferase</keyword>
<dbReference type="GO" id="GO:0061630">
    <property type="term" value="F:ubiquitin protein ligase activity"/>
    <property type="evidence" value="ECO:0007669"/>
    <property type="project" value="UniProtKB-EC"/>
</dbReference>
<evidence type="ECO:0000313" key="4">
    <source>
        <dbReference type="Proteomes" id="UP000507470"/>
    </source>
</evidence>
<gene>
    <name evidence="3" type="ORF">MCOR_54650</name>
</gene>
<dbReference type="PROSITE" id="PS50119">
    <property type="entry name" value="ZF_BBOX"/>
    <property type="match status" value="1"/>
</dbReference>
<keyword evidence="1" id="KW-0862">Zinc</keyword>
<feature type="domain" description="B box-type" evidence="2">
    <location>
        <begin position="22"/>
        <end position="72"/>
    </location>
</feature>
<dbReference type="EC" id="2.3.2.27" evidence="3"/>
<dbReference type="PANTHER" id="PTHR25462">
    <property type="entry name" value="BONUS, ISOFORM C-RELATED"/>
    <property type="match status" value="1"/>
</dbReference>
<name>A0A6J8ESE4_MYTCO</name>
<dbReference type="OrthoDB" id="6232044at2759"/>
<dbReference type="Proteomes" id="UP000507470">
    <property type="component" value="Unassembled WGS sequence"/>
</dbReference>
<keyword evidence="1" id="KW-0863">Zinc-finger</keyword>
<accession>A0A6J8ESE4</accession>
<dbReference type="InterPro" id="IPR000315">
    <property type="entry name" value="Znf_B-box"/>
</dbReference>
<dbReference type="GO" id="GO:0008270">
    <property type="term" value="F:zinc ion binding"/>
    <property type="evidence" value="ECO:0007669"/>
    <property type="project" value="UniProtKB-KW"/>
</dbReference>
<dbReference type="InterPro" id="IPR047153">
    <property type="entry name" value="TRIM45/56/19-like"/>
</dbReference>
<dbReference type="SUPFAM" id="SSF101898">
    <property type="entry name" value="NHL repeat"/>
    <property type="match status" value="1"/>
</dbReference>
<dbReference type="AlphaFoldDB" id="A0A6J8ESE4"/>
<evidence type="ECO:0000259" key="2">
    <source>
        <dbReference type="PROSITE" id="PS50119"/>
    </source>
</evidence>
<dbReference type="Gene3D" id="4.10.830.40">
    <property type="match status" value="1"/>
</dbReference>
<keyword evidence="3" id="KW-0808">Transferase</keyword>
<dbReference type="EMBL" id="CACVKT020009653">
    <property type="protein sequence ID" value="CAC5422612.1"/>
    <property type="molecule type" value="Genomic_DNA"/>
</dbReference>
<sequence length="559" mass="63846">MDLADAESSRKEAPTQRELENEKVLFCDICQHYKDYVKASMWCSECLELYCSPCYKTHSRSRSGIGHRTESIDKYLEKHEFITNISTSCQKHSKRLNMYCSIHDLPICYNCHENHENCTLEYLPKLVKDEMSEKFENVKKRTNNILEQIAVLMSTVEKENSSITKKRDDFVNSVNACVIEILKKTDMIKENGLRDLESHCNKMLSIKNQLKVIWISICRIKQQLTKLTLHDSESHAFVSFLAMHQDLQKYECQIKKTLDDNQIQIINPTINFPCDEVTYERNVRPFPPNRESSPTSFSQQTNNLRLQDYEMFDIPKGKFTNNITGSSFLSNDCICFSDSHNNRLILKSVDGTYETCDLPFSPVGVASISNSKVAISFKSSIGIVDVKDKNMENFKFKHSDRFGCIACKEEKLIVHVCGYGFYIVSVQGEKIRELKITGSLSSSFSCMNNEIYCTYQNESLLCCFNLQSGLLSGTQPSSKLAKPPAGIACDQNGVIFVVCENNIVTISTYDMNYKGLIKRIKRMKKPSAIAYGSENKRLLVCSEIGKVIVYSIKNEEEQT</sequence>
<dbReference type="Pfam" id="PF22586">
    <property type="entry name" value="ANCHR-like_BBOX"/>
    <property type="match status" value="1"/>
</dbReference>
<dbReference type="SUPFAM" id="SSF57845">
    <property type="entry name" value="B-box zinc-binding domain"/>
    <property type="match status" value="1"/>
</dbReference>
<evidence type="ECO:0000256" key="1">
    <source>
        <dbReference type="PROSITE-ProRule" id="PRU00024"/>
    </source>
</evidence>
<reference evidence="3 4" key="1">
    <citation type="submission" date="2020-06" db="EMBL/GenBank/DDBJ databases">
        <authorList>
            <person name="Li R."/>
            <person name="Bekaert M."/>
        </authorList>
    </citation>
    <scope>NUCLEOTIDE SEQUENCE [LARGE SCALE GENOMIC DNA]</scope>
    <source>
        <strain evidence="4">wild</strain>
    </source>
</reference>
<organism evidence="3 4">
    <name type="scientific">Mytilus coruscus</name>
    <name type="common">Sea mussel</name>
    <dbReference type="NCBI Taxonomy" id="42192"/>
    <lineage>
        <taxon>Eukaryota</taxon>
        <taxon>Metazoa</taxon>
        <taxon>Spiralia</taxon>
        <taxon>Lophotrochozoa</taxon>
        <taxon>Mollusca</taxon>
        <taxon>Bivalvia</taxon>
        <taxon>Autobranchia</taxon>
        <taxon>Pteriomorphia</taxon>
        <taxon>Mytilida</taxon>
        <taxon>Mytiloidea</taxon>
        <taxon>Mytilidae</taxon>
        <taxon>Mytilinae</taxon>
        <taxon>Mytilus</taxon>
    </lineage>
</organism>
<dbReference type="InterPro" id="IPR011042">
    <property type="entry name" value="6-blade_b-propeller_TolB-like"/>
</dbReference>
<proteinExistence type="predicted"/>
<protein>
    <submittedName>
        <fullName evidence="3">TRIM36</fullName>
        <ecNumber evidence="3">2.3.2.27</ecNumber>
    </submittedName>
</protein>
<dbReference type="PANTHER" id="PTHR25462:SF296">
    <property type="entry name" value="MEIOTIC P26, ISOFORM F"/>
    <property type="match status" value="1"/>
</dbReference>
<keyword evidence="1" id="KW-0479">Metal-binding</keyword>
<dbReference type="Gene3D" id="2.120.10.30">
    <property type="entry name" value="TolB, C-terminal domain"/>
    <property type="match status" value="1"/>
</dbReference>
<keyword evidence="4" id="KW-1185">Reference proteome</keyword>